<dbReference type="GO" id="GO:0042277">
    <property type="term" value="F:peptide binding"/>
    <property type="evidence" value="ECO:0007669"/>
    <property type="project" value="TreeGrafter"/>
</dbReference>
<dbReference type="Proteomes" id="UP000694560">
    <property type="component" value="Unplaced"/>
</dbReference>
<dbReference type="OrthoDB" id="275509at2759"/>
<name>A0A8C5XA72_9PASS</name>
<dbReference type="GO" id="GO:0005615">
    <property type="term" value="C:extracellular space"/>
    <property type="evidence" value="ECO:0007669"/>
    <property type="project" value="TreeGrafter"/>
</dbReference>
<dbReference type="AlphaFoldDB" id="A0A8C5XA72"/>
<evidence type="ECO:0000313" key="3">
    <source>
        <dbReference type="Proteomes" id="UP000694560"/>
    </source>
</evidence>
<evidence type="ECO:0000259" key="1">
    <source>
        <dbReference type="Pfam" id="PF01433"/>
    </source>
</evidence>
<dbReference type="InterPro" id="IPR050344">
    <property type="entry name" value="Peptidase_M1_aminopeptidases"/>
</dbReference>
<reference evidence="2" key="2">
    <citation type="submission" date="2025-09" db="UniProtKB">
        <authorList>
            <consortium name="Ensembl"/>
        </authorList>
    </citation>
    <scope>IDENTIFICATION</scope>
</reference>
<dbReference type="PANTHER" id="PTHR11533">
    <property type="entry name" value="PROTEASE M1 ZINC METALLOPROTEASE"/>
    <property type="match status" value="1"/>
</dbReference>
<proteinExistence type="predicted"/>
<dbReference type="SUPFAM" id="SSF55486">
    <property type="entry name" value="Metalloproteases ('zincins'), catalytic domain"/>
    <property type="match status" value="1"/>
</dbReference>
<dbReference type="Ensembl" id="ENSMCST00000022728.1">
    <property type="protein sequence ID" value="ENSMCSP00000022158.1"/>
    <property type="gene ID" value="ENSMCSG00000015465.1"/>
</dbReference>
<dbReference type="InterPro" id="IPR027268">
    <property type="entry name" value="Peptidase_M4/M1_CTD_sf"/>
</dbReference>
<feature type="domain" description="Peptidase M1 membrane alanine aminopeptidase" evidence="1">
    <location>
        <begin position="19"/>
        <end position="160"/>
    </location>
</feature>
<evidence type="ECO:0000313" key="2">
    <source>
        <dbReference type="Ensembl" id="ENSMCSP00000022158.1"/>
    </source>
</evidence>
<dbReference type="Gene3D" id="1.10.390.10">
    <property type="entry name" value="Neutral Protease Domain 2"/>
    <property type="match status" value="1"/>
</dbReference>
<protein>
    <recommendedName>
        <fullName evidence="1">Peptidase M1 membrane alanine aminopeptidase domain-containing protein</fullName>
    </recommendedName>
</protein>
<accession>A0A8C5XA72</accession>
<dbReference type="InterPro" id="IPR014782">
    <property type="entry name" value="Peptidase_M1_dom"/>
</dbReference>
<dbReference type="GO" id="GO:0016020">
    <property type="term" value="C:membrane"/>
    <property type="evidence" value="ECO:0007669"/>
    <property type="project" value="TreeGrafter"/>
</dbReference>
<dbReference type="Pfam" id="PF01433">
    <property type="entry name" value="Peptidase_M1"/>
    <property type="match status" value="1"/>
</dbReference>
<dbReference type="GO" id="GO:0006508">
    <property type="term" value="P:proteolysis"/>
    <property type="evidence" value="ECO:0007669"/>
    <property type="project" value="TreeGrafter"/>
</dbReference>
<organism evidence="2 3">
    <name type="scientific">Malurus cyaneus samueli</name>
    <dbReference type="NCBI Taxonomy" id="2593467"/>
    <lineage>
        <taxon>Eukaryota</taxon>
        <taxon>Metazoa</taxon>
        <taxon>Chordata</taxon>
        <taxon>Craniata</taxon>
        <taxon>Vertebrata</taxon>
        <taxon>Euteleostomi</taxon>
        <taxon>Archelosauria</taxon>
        <taxon>Archosauria</taxon>
        <taxon>Dinosauria</taxon>
        <taxon>Saurischia</taxon>
        <taxon>Theropoda</taxon>
        <taxon>Coelurosauria</taxon>
        <taxon>Aves</taxon>
        <taxon>Neognathae</taxon>
        <taxon>Neoaves</taxon>
        <taxon>Telluraves</taxon>
        <taxon>Australaves</taxon>
        <taxon>Passeriformes</taxon>
        <taxon>Meliphagoidea</taxon>
        <taxon>Maluridae</taxon>
        <taxon>Malurus</taxon>
    </lineage>
</organism>
<dbReference type="GO" id="GO:0005737">
    <property type="term" value="C:cytoplasm"/>
    <property type="evidence" value="ECO:0007669"/>
    <property type="project" value="TreeGrafter"/>
</dbReference>
<reference evidence="2" key="1">
    <citation type="submission" date="2025-08" db="UniProtKB">
        <authorList>
            <consortium name="Ensembl"/>
        </authorList>
    </citation>
    <scope>IDENTIFICATION</scope>
</reference>
<dbReference type="GO" id="GO:0008270">
    <property type="term" value="F:zinc ion binding"/>
    <property type="evidence" value="ECO:0007669"/>
    <property type="project" value="InterPro"/>
</dbReference>
<sequence>MGEDFLAINQFLLFFSPHFFTRTALLIDPKNSCSSSRQWVALVVGHELAHQWFGNLVTMVQPSLLPISPEWWTHLWLNEGFASWIEYLCVDHWLHGVRMLEPVPFGDYTAGEEPGPALDNSHPIEVSVGHPSEVDEIFDAISYSKGASVIRMLHDYIGDEFQQRNAATGTGLAKKGPFGAP</sequence>
<dbReference type="GO" id="GO:0070006">
    <property type="term" value="F:metalloaminopeptidase activity"/>
    <property type="evidence" value="ECO:0007669"/>
    <property type="project" value="TreeGrafter"/>
</dbReference>
<keyword evidence="3" id="KW-1185">Reference proteome</keyword>
<dbReference type="GO" id="GO:0043171">
    <property type="term" value="P:peptide catabolic process"/>
    <property type="evidence" value="ECO:0007669"/>
    <property type="project" value="TreeGrafter"/>
</dbReference>
<dbReference type="PANTHER" id="PTHR11533:SF174">
    <property type="entry name" value="PUROMYCIN-SENSITIVE AMINOPEPTIDASE-RELATED"/>
    <property type="match status" value="1"/>
</dbReference>